<evidence type="ECO:0000256" key="4">
    <source>
        <dbReference type="ARBA" id="ARBA00022729"/>
    </source>
</evidence>
<evidence type="ECO:0000256" key="3">
    <source>
        <dbReference type="ARBA" id="ARBA00022723"/>
    </source>
</evidence>
<comment type="cofactor">
    <cofactor evidence="1">
        <name>Ca(2+)</name>
        <dbReference type="ChEBI" id="CHEBI:29108"/>
    </cofactor>
</comment>
<organism evidence="9 10">
    <name type="scientific">Sunxiuqinia elliptica</name>
    <dbReference type="NCBI Taxonomy" id="655355"/>
    <lineage>
        <taxon>Bacteria</taxon>
        <taxon>Pseudomonadati</taxon>
        <taxon>Bacteroidota</taxon>
        <taxon>Bacteroidia</taxon>
        <taxon>Marinilabiliales</taxon>
        <taxon>Prolixibacteraceae</taxon>
        <taxon>Sunxiuqinia</taxon>
    </lineage>
</organism>
<accession>A0A4R6GNE1</accession>
<dbReference type="SUPFAM" id="SSF53649">
    <property type="entry name" value="Alkaline phosphatase-like"/>
    <property type="match status" value="1"/>
</dbReference>
<feature type="domain" description="Sulfatase N-terminal" evidence="8">
    <location>
        <begin position="23"/>
        <end position="401"/>
    </location>
</feature>
<reference evidence="9 10" key="1">
    <citation type="submission" date="2019-03" db="EMBL/GenBank/DDBJ databases">
        <title>Freshwater and sediment microbial communities from various areas in North America, analyzing microbe dynamics in response to fracking.</title>
        <authorList>
            <person name="Lamendella R."/>
        </authorList>
    </citation>
    <scope>NUCLEOTIDE SEQUENCE [LARGE SCALE GENOMIC DNA]</scope>
    <source>
        <strain evidence="9 10">114D</strain>
    </source>
</reference>
<dbReference type="RefSeq" id="WP_133466593.1">
    <property type="nucleotide sequence ID" value="NZ_SNWI01000011.1"/>
</dbReference>
<dbReference type="PANTHER" id="PTHR45953:SF1">
    <property type="entry name" value="IDURONATE 2-SULFATASE"/>
    <property type="match status" value="1"/>
</dbReference>
<feature type="chain" id="PRO_5020676945" evidence="7">
    <location>
        <begin position="21"/>
        <end position="509"/>
    </location>
</feature>
<proteinExistence type="inferred from homology"/>
<dbReference type="CDD" id="cd16030">
    <property type="entry name" value="iduronate-2-sulfatase"/>
    <property type="match status" value="1"/>
</dbReference>
<dbReference type="EMBL" id="SNWI01000011">
    <property type="protein sequence ID" value="TDN96636.1"/>
    <property type="molecule type" value="Genomic_DNA"/>
</dbReference>
<dbReference type="AlphaFoldDB" id="A0A4R6GNE1"/>
<dbReference type="OrthoDB" id="9763552at2"/>
<dbReference type="Gene3D" id="3.40.720.10">
    <property type="entry name" value="Alkaline Phosphatase, subunit A"/>
    <property type="match status" value="1"/>
</dbReference>
<gene>
    <name evidence="9" type="ORF">DET52_1116</name>
</gene>
<evidence type="ECO:0000256" key="7">
    <source>
        <dbReference type="SAM" id="SignalP"/>
    </source>
</evidence>
<dbReference type="GO" id="GO:0046872">
    <property type="term" value="F:metal ion binding"/>
    <property type="evidence" value="ECO:0007669"/>
    <property type="project" value="UniProtKB-KW"/>
</dbReference>
<dbReference type="GO" id="GO:0005737">
    <property type="term" value="C:cytoplasm"/>
    <property type="evidence" value="ECO:0007669"/>
    <property type="project" value="TreeGrafter"/>
</dbReference>
<evidence type="ECO:0000313" key="9">
    <source>
        <dbReference type="EMBL" id="TDN96636.1"/>
    </source>
</evidence>
<evidence type="ECO:0000256" key="2">
    <source>
        <dbReference type="ARBA" id="ARBA00008779"/>
    </source>
</evidence>
<dbReference type="GO" id="GO:0004423">
    <property type="term" value="F:iduronate-2-sulfatase activity"/>
    <property type="evidence" value="ECO:0007669"/>
    <property type="project" value="InterPro"/>
</dbReference>
<comment type="caution">
    <text evidence="9">The sequence shown here is derived from an EMBL/GenBank/DDBJ whole genome shotgun (WGS) entry which is preliminary data.</text>
</comment>
<protein>
    <submittedName>
        <fullName evidence="9">Arylsulfatase A-like enzyme</fullName>
    </submittedName>
</protein>
<comment type="similarity">
    <text evidence="2">Belongs to the sulfatase family.</text>
</comment>
<sequence length="509" mass="58003">MNRRSVVFGALLTISSFTYAQQKNVLFIAVDDLKPMLGCYGVDQVQTPNIDKLAQHGVVFTNNHCQQAVCSPSRASLMFGIRPDKTKVWDLKTPIRTSIKDQKTVAEHFKENGYESVAFGKIFHISMADKGHDIKSWSIPYNKVNTYNYPKALGEPFGGHFQDPTLKRKLETNYNALLKKGNSPGKARAKTLSQLKVSTEMLAVEDEAYQDGQIARNAQNMIQELSNKEKPFFIAVGFKKPHLPFVAPKKYWDLYDRSKIELSQWQQAPKGAPNFAMHSWGELKSYSDIDSYVLPSGILDEEKQRELIHGYMAAVSYTDAQIGKLLNELEEQGVADETIIVLWGDHGWHLGDHGIWCKHSNFEQATRSPLIFAAPQAKNGIQNDSPVEFVDIYPTLCELAEIDTPNFVDGKSLTPILTGQSQSVKEFAISQYPRGSRMGYSIRTKRYRYTAWFEIDYRNGEKATKKKQIAEELYDYQSDPYETTNHAKEKRYKSEKDKLESKLFKFLNQ</sequence>
<evidence type="ECO:0000259" key="8">
    <source>
        <dbReference type="Pfam" id="PF00884"/>
    </source>
</evidence>
<dbReference type="InterPro" id="IPR035874">
    <property type="entry name" value="IDS"/>
</dbReference>
<keyword evidence="3" id="KW-0479">Metal-binding</keyword>
<dbReference type="InterPro" id="IPR000917">
    <property type="entry name" value="Sulfatase_N"/>
</dbReference>
<dbReference type="InterPro" id="IPR017850">
    <property type="entry name" value="Alkaline_phosphatase_core_sf"/>
</dbReference>
<dbReference type="Pfam" id="PF00884">
    <property type="entry name" value="Sulfatase"/>
    <property type="match status" value="1"/>
</dbReference>
<dbReference type="Proteomes" id="UP000294848">
    <property type="component" value="Unassembled WGS sequence"/>
</dbReference>
<keyword evidence="5" id="KW-0378">Hydrolase</keyword>
<name>A0A4R6GNE1_9BACT</name>
<evidence type="ECO:0000313" key="10">
    <source>
        <dbReference type="Proteomes" id="UP000294848"/>
    </source>
</evidence>
<evidence type="ECO:0000256" key="1">
    <source>
        <dbReference type="ARBA" id="ARBA00001913"/>
    </source>
</evidence>
<feature type="signal peptide" evidence="7">
    <location>
        <begin position="1"/>
        <end position="20"/>
    </location>
</feature>
<evidence type="ECO:0000256" key="5">
    <source>
        <dbReference type="ARBA" id="ARBA00022801"/>
    </source>
</evidence>
<dbReference type="PANTHER" id="PTHR45953">
    <property type="entry name" value="IDURONATE 2-SULFATASE"/>
    <property type="match status" value="1"/>
</dbReference>
<keyword evidence="6" id="KW-0106">Calcium</keyword>
<evidence type="ECO:0000256" key="6">
    <source>
        <dbReference type="ARBA" id="ARBA00022837"/>
    </source>
</evidence>
<keyword evidence="4 7" id="KW-0732">Signal</keyword>